<feature type="signal peptide" evidence="1">
    <location>
        <begin position="1"/>
        <end position="22"/>
    </location>
</feature>
<keyword evidence="3" id="KW-1185">Reference proteome</keyword>
<accession>A0A1Y2A9M1</accession>
<comment type="caution">
    <text evidence="2">The sequence shown here is derived from an EMBL/GenBank/DDBJ whole genome shotgun (WGS) entry which is preliminary data.</text>
</comment>
<dbReference type="AlphaFoldDB" id="A0A1Y2A9M1"/>
<protein>
    <submittedName>
        <fullName evidence="2">Uncharacterized protein</fullName>
    </submittedName>
</protein>
<dbReference type="Proteomes" id="UP000193144">
    <property type="component" value="Unassembled WGS sequence"/>
</dbReference>
<evidence type="ECO:0000313" key="2">
    <source>
        <dbReference type="EMBL" id="ORY19232.1"/>
    </source>
</evidence>
<name>A0A1Y2A9M1_9PLEO</name>
<organism evidence="2 3">
    <name type="scientific">Clohesyomyces aquaticus</name>
    <dbReference type="NCBI Taxonomy" id="1231657"/>
    <lineage>
        <taxon>Eukaryota</taxon>
        <taxon>Fungi</taxon>
        <taxon>Dikarya</taxon>
        <taxon>Ascomycota</taxon>
        <taxon>Pezizomycotina</taxon>
        <taxon>Dothideomycetes</taxon>
        <taxon>Pleosporomycetidae</taxon>
        <taxon>Pleosporales</taxon>
        <taxon>Lindgomycetaceae</taxon>
        <taxon>Clohesyomyces</taxon>
    </lineage>
</organism>
<keyword evidence="1" id="KW-0732">Signal</keyword>
<evidence type="ECO:0000313" key="3">
    <source>
        <dbReference type="Proteomes" id="UP000193144"/>
    </source>
</evidence>
<reference evidence="2 3" key="1">
    <citation type="submission" date="2016-07" db="EMBL/GenBank/DDBJ databases">
        <title>Pervasive Adenine N6-methylation of Active Genes in Fungi.</title>
        <authorList>
            <consortium name="DOE Joint Genome Institute"/>
            <person name="Mondo S.J."/>
            <person name="Dannebaum R.O."/>
            <person name="Kuo R.C."/>
            <person name="Labutti K."/>
            <person name="Haridas S."/>
            <person name="Kuo A."/>
            <person name="Salamov A."/>
            <person name="Ahrendt S.R."/>
            <person name="Lipzen A."/>
            <person name="Sullivan W."/>
            <person name="Andreopoulos W.B."/>
            <person name="Clum A."/>
            <person name="Lindquist E."/>
            <person name="Daum C."/>
            <person name="Ramamoorthy G.K."/>
            <person name="Gryganskyi A."/>
            <person name="Culley D."/>
            <person name="Magnuson J.K."/>
            <person name="James T.Y."/>
            <person name="O'Malley M.A."/>
            <person name="Stajich J.E."/>
            <person name="Spatafora J.W."/>
            <person name="Visel A."/>
            <person name="Grigoriev I.V."/>
        </authorList>
    </citation>
    <scope>NUCLEOTIDE SEQUENCE [LARGE SCALE GENOMIC DNA]</scope>
    <source>
        <strain evidence="2 3">CBS 115471</strain>
    </source>
</reference>
<proteinExistence type="predicted"/>
<sequence>MHFGNTIISLVALTAGTASAYATNFDVFSDGGCRAYDVTFSTDVSDGGCYQIGGYGSVRTSSVKSGCSLTIYTDSTCSANAIVAGVGACITTIGGAKFYSYSVDC</sequence>
<evidence type="ECO:0000256" key="1">
    <source>
        <dbReference type="SAM" id="SignalP"/>
    </source>
</evidence>
<feature type="chain" id="PRO_5013208858" evidence="1">
    <location>
        <begin position="23"/>
        <end position="105"/>
    </location>
</feature>
<gene>
    <name evidence="2" type="ORF">BCR34DRAFT_609840</name>
</gene>
<dbReference type="EMBL" id="MCFA01000003">
    <property type="protein sequence ID" value="ORY19232.1"/>
    <property type="molecule type" value="Genomic_DNA"/>
</dbReference>
<dbReference type="OrthoDB" id="3780864at2759"/>